<comment type="caution">
    <text evidence="1">The sequence shown here is derived from an EMBL/GenBank/DDBJ whole genome shotgun (WGS) entry which is preliminary data.</text>
</comment>
<dbReference type="EMBL" id="WNXC01000006">
    <property type="protein sequence ID" value="MBB2150456.1"/>
    <property type="molecule type" value="Genomic_DNA"/>
</dbReference>
<reference evidence="1 2" key="1">
    <citation type="submission" date="2019-11" db="EMBL/GenBank/DDBJ databases">
        <title>Description of Pedobacter sp. LMG 31462T.</title>
        <authorList>
            <person name="Carlier A."/>
            <person name="Qi S."/>
            <person name="Vandamme P."/>
        </authorList>
    </citation>
    <scope>NUCLEOTIDE SEQUENCE [LARGE SCALE GENOMIC DNA]</scope>
    <source>
        <strain evidence="1 2">LMG 31462</strain>
    </source>
</reference>
<protein>
    <submittedName>
        <fullName evidence="1">Uncharacterized protein</fullName>
    </submittedName>
</protein>
<keyword evidence="2" id="KW-1185">Reference proteome</keyword>
<evidence type="ECO:0000313" key="1">
    <source>
        <dbReference type="EMBL" id="MBB2150456.1"/>
    </source>
</evidence>
<accession>A0ABR6EYX8</accession>
<evidence type="ECO:0000313" key="2">
    <source>
        <dbReference type="Proteomes" id="UP000636110"/>
    </source>
</evidence>
<dbReference type="RefSeq" id="WP_182959447.1">
    <property type="nucleotide sequence ID" value="NZ_WNXC01000006.1"/>
</dbReference>
<name>A0ABR6EYX8_9SPHI</name>
<organism evidence="1 2">
    <name type="scientific">Pedobacter gandavensis</name>
    <dbReference type="NCBI Taxonomy" id="2679963"/>
    <lineage>
        <taxon>Bacteria</taxon>
        <taxon>Pseudomonadati</taxon>
        <taxon>Bacteroidota</taxon>
        <taxon>Sphingobacteriia</taxon>
        <taxon>Sphingobacteriales</taxon>
        <taxon>Sphingobacteriaceae</taxon>
        <taxon>Pedobacter</taxon>
    </lineage>
</organism>
<proteinExistence type="predicted"/>
<dbReference type="Proteomes" id="UP000636110">
    <property type="component" value="Unassembled WGS sequence"/>
</dbReference>
<gene>
    <name evidence="1" type="ORF">GM920_16280</name>
</gene>
<sequence length="181" mass="20706">MKKILLLLAFNFIVLLSFGQFPEEPLKKHKPIPLFFLDSVLIDQIDLINFDPDDIAVISMLKGQFAVELLGEKAKNGVVYMETKGFAKKRYWNYFKSKSIAYSNLIPKVNEDNSIQYILNGKILKRDFEGDLASIKDDTFKTIKILSKRDLIRNFRINNKKYGVLIVSSAPSPSFIGQNPL</sequence>